<accession>A0A2P8EEQ6</accession>
<evidence type="ECO:0000313" key="2">
    <source>
        <dbReference type="EMBL" id="PSL07946.1"/>
    </source>
</evidence>
<keyword evidence="3" id="KW-1185">Reference proteome</keyword>
<evidence type="ECO:0000259" key="1">
    <source>
        <dbReference type="SMART" id="SM00563"/>
    </source>
</evidence>
<comment type="caution">
    <text evidence="2">The sequence shown here is derived from an EMBL/GenBank/DDBJ whole genome shotgun (WGS) entry which is preliminary data.</text>
</comment>
<evidence type="ECO:0000313" key="3">
    <source>
        <dbReference type="Proteomes" id="UP000240708"/>
    </source>
</evidence>
<sequence>MVSNPEIMSPFEDIRPYYDTEVNQAIRQIIDHPMLKAMMNFTFPDFQDSYWKDLMLHCHSIRDFQINFIYPGVKKVLEKSSEGLSTSGFEKLEASTSYLFISNHRDIILDTSLLNASLYEKGLFMTTSAIGDNLVKKPFLNHLSRLTRNFTIKRGLPARELLESSKVVSAYIRHSLLRENRSVWIAQREGRTKDGNDLTHKGVLKMISMASDEGEHFLDYLKRLNVIPVSISYEYDPTDILKMPELLAKANQETYIKAENEDFKTLLSGIIGQKKRIHIHIGDLLNDKIEYIKNTVSGNVKQMQALADLIDNQIITGYKLWPTKYIACDLLSGTDQFSSEYTSEEKALFEARFRRGVDKNNPVAVKSFLSMYANPVLNQKRLLEEIKN</sequence>
<organism evidence="2 3">
    <name type="scientific">Cecembia rubra</name>
    <dbReference type="NCBI Taxonomy" id="1485585"/>
    <lineage>
        <taxon>Bacteria</taxon>
        <taxon>Pseudomonadati</taxon>
        <taxon>Bacteroidota</taxon>
        <taxon>Cytophagia</taxon>
        <taxon>Cytophagales</taxon>
        <taxon>Cyclobacteriaceae</taxon>
        <taxon>Cecembia</taxon>
    </lineage>
</organism>
<dbReference type="SMART" id="SM00563">
    <property type="entry name" value="PlsC"/>
    <property type="match status" value="1"/>
</dbReference>
<protein>
    <submittedName>
        <fullName evidence="2">Acyltransferase-like protein</fullName>
    </submittedName>
</protein>
<feature type="domain" description="Phospholipid/glycerol acyltransferase" evidence="1">
    <location>
        <begin position="98"/>
        <end position="234"/>
    </location>
</feature>
<dbReference type="SUPFAM" id="SSF69593">
    <property type="entry name" value="Glycerol-3-phosphate (1)-acyltransferase"/>
    <property type="match status" value="1"/>
</dbReference>
<dbReference type="PANTHER" id="PTHR30068:SF3">
    <property type="entry name" value="PHOSPHOLIPID_GLYCEROL ACYLTRANSFERASE DOMAIN-CONTAINING PROTEIN"/>
    <property type="match status" value="1"/>
</dbReference>
<dbReference type="AlphaFoldDB" id="A0A2P8EEQ6"/>
<dbReference type="GO" id="GO:0042840">
    <property type="term" value="P:D-glucuronate catabolic process"/>
    <property type="evidence" value="ECO:0007669"/>
    <property type="project" value="TreeGrafter"/>
</dbReference>
<keyword evidence="2" id="KW-0808">Transferase</keyword>
<dbReference type="GO" id="GO:0019698">
    <property type="term" value="P:D-galacturonate catabolic process"/>
    <property type="evidence" value="ECO:0007669"/>
    <property type="project" value="TreeGrafter"/>
</dbReference>
<name>A0A2P8EEQ6_9BACT</name>
<dbReference type="Pfam" id="PF01553">
    <property type="entry name" value="Acyltransferase"/>
    <property type="match status" value="1"/>
</dbReference>
<keyword evidence="2" id="KW-0012">Acyltransferase</keyword>
<gene>
    <name evidence="2" type="ORF">CLV48_101887</name>
</gene>
<dbReference type="Proteomes" id="UP000240708">
    <property type="component" value="Unassembled WGS sequence"/>
</dbReference>
<dbReference type="InterPro" id="IPR002123">
    <property type="entry name" value="Plipid/glycerol_acylTrfase"/>
</dbReference>
<dbReference type="EMBL" id="PYGF01000001">
    <property type="protein sequence ID" value="PSL07946.1"/>
    <property type="molecule type" value="Genomic_DNA"/>
</dbReference>
<dbReference type="PANTHER" id="PTHR30068">
    <property type="entry name" value="URONATE ISOMERASE"/>
    <property type="match status" value="1"/>
</dbReference>
<proteinExistence type="predicted"/>
<reference evidence="2 3" key="1">
    <citation type="submission" date="2018-03" db="EMBL/GenBank/DDBJ databases">
        <title>Genomic Encyclopedia of Archaeal and Bacterial Type Strains, Phase II (KMG-II): from individual species to whole genera.</title>
        <authorList>
            <person name="Goeker M."/>
        </authorList>
    </citation>
    <scope>NUCLEOTIDE SEQUENCE [LARGE SCALE GENOMIC DNA]</scope>
    <source>
        <strain evidence="2 3">DSM 28057</strain>
    </source>
</reference>
<dbReference type="GO" id="GO:0016746">
    <property type="term" value="F:acyltransferase activity"/>
    <property type="evidence" value="ECO:0007669"/>
    <property type="project" value="UniProtKB-KW"/>
</dbReference>